<dbReference type="SMART" id="SM00028">
    <property type="entry name" value="TPR"/>
    <property type="match status" value="3"/>
</dbReference>
<sequence length="264" mass="29620">MRYVTLIGMISLAFLIMACGSSKKAQDMEGVTAEDLYAKGSSELTGGKYEEAVKTFNLLLDRFPATDLHIDVQLKLAEAQGKLDNFEEQMDILLRLLRENIIPERVPQIYNQLGKFYERAAQFNPGTVTNDTMDYKKAIEYYNKAYNYKDSDDQNAKAEALYRRAITEAKLGQVNKAIEDYRTVTVKFPDNTFGLLARIKLQNPEDTSELAVDEASLEGYRQQLGLVPAGEQESMESPAEEAAEPADTLDESFEPVPADTSNQE</sequence>
<organism evidence="4">
    <name type="scientific">Caldithrix abyssi</name>
    <dbReference type="NCBI Taxonomy" id="187145"/>
    <lineage>
        <taxon>Bacteria</taxon>
        <taxon>Pseudomonadati</taxon>
        <taxon>Calditrichota</taxon>
        <taxon>Calditrichia</taxon>
        <taxon>Calditrichales</taxon>
        <taxon>Calditrichaceae</taxon>
        <taxon>Caldithrix</taxon>
    </lineage>
</organism>
<accession>A0A7V4TY99</accession>
<comment type="caution">
    <text evidence="4">The sequence shown here is derived from an EMBL/GenBank/DDBJ whole genome shotgun (WGS) entry which is preliminary data.</text>
</comment>
<dbReference type="Proteomes" id="UP000885779">
    <property type="component" value="Unassembled WGS sequence"/>
</dbReference>
<evidence type="ECO:0000256" key="1">
    <source>
        <dbReference type="SAM" id="Coils"/>
    </source>
</evidence>
<dbReference type="InterPro" id="IPR011990">
    <property type="entry name" value="TPR-like_helical_dom_sf"/>
</dbReference>
<name>A0A7V4TY99_CALAY</name>
<reference evidence="4" key="1">
    <citation type="journal article" date="2020" name="mSystems">
        <title>Genome- and Community-Level Interaction Insights into Carbon Utilization and Element Cycling Functions of Hydrothermarchaeota in Hydrothermal Sediment.</title>
        <authorList>
            <person name="Zhou Z."/>
            <person name="Liu Y."/>
            <person name="Xu W."/>
            <person name="Pan J."/>
            <person name="Luo Z.H."/>
            <person name="Li M."/>
        </authorList>
    </citation>
    <scope>NUCLEOTIDE SEQUENCE [LARGE SCALE GENOMIC DNA]</scope>
    <source>
        <strain evidence="4">HyVt-577</strain>
    </source>
</reference>
<dbReference type="InterPro" id="IPR019734">
    <property type="entry name" value="TPR_rpt"/>
</dbReference>
<dbReference type="PROSITE" id="PS51257">
    <property type="entry name" value="PROKAR_LIPOPROTEIN"/>
    <property type="match status" value="1"/>
</dbReference>
<dbReference type="EMBL" id="DRQG01000024">
    <property type="protein sequence ID" value="HGY54626.1"/>
    <property type="molecule type" value="Genomic_DNA"/>
</dbReference>
<keyword evidence="1" id="KW-0175">Coiled coil</keyword>
<gene>
    <name evidence="4" type="ORF">ENK44_02890</name>
</gene>
<feature type="region of interest" description="Disordered" evidence="2">
    <location>
        <begin position="228"/>
        <end position="264"/>
    </location>
</feature>
<evidence type="ECO:0000256" key="3">
    <source>
        <dbReference type="SAM" id="SignalP"/>
    </source>
</evidence>
<proteinExistence type="predicted"/>
<dbReference type="Pfam" id="PF13174">
    <property type="entry name" value="TPR_6"/>
    <property type="match status" value="1"/>
</dbReference>
<keyword evidence="3" id="KW-0732">Signal</keyword>
<evidence type="ECO:0000313" key="4">
    <source>
        <dbReference type="EMBL" id="HGY54626.1"/>
    </source>
</evidence>
<dbReference type="InterPro" id="IPR046880">
    <property type="entry name" value="TPR-S"/>
</dbReference>
<dbReference type="AlphaFoldDB" id="A0A7V4TY99"/>
<dbReference type="SUPFAM" id="SSF48452">
    <property type="entry name" value="TPR-like"/>
    <property type="match status" value="1"/>
</dbReference>
<feature type="compositionally biased region" description="Acidic residues" evidence="2">
    <location>
        <begin position="238"/>
        <end position="253"/>
    </location>
</feature>
<feature type="chain" id="PRO_5031086754" evidence="3">
    <location>
        <begin position="26"/>
        <end position="264"/>
    </location>
</feature>
<protein>
    <submittedName>
        <fullName evidence="4">Tetratricopeptide repeat protein</fullName>
    </submittedName>
</protein>
<dbReference type="Pfam" id="PF20308">
    <property type="entry name" value="TPR-S"/>
    <property type="match status" value="1"/>
</dbReference>
<evidence type="ECO:0000256" key="2">
    <source>
        <dbReference type="SAM" id="MobiDB-lite"/>
    </source>
</evidence>
<feature type="coiled-coil region" evidence="1">
    <location>
        <begin position="69"/>
        <end position="96"/>
    </location>
</feature>
<feature type="signal peptide" evidence="3">
    <location>
        <begin position="1"/>
        <end position="25"/>
    </location>
</feature>
<dbReference type="Gene3D" id="1.25.40.10">
    <property type="entry name" value="Tetratricopeptide repeat domain"/>
    <property type="match status" value="1"/>
</dbReference>